<dbReference type="PROSITE" id="PS51746">
    <property type="entry name" value="PPM_2"/>
    <property type="match status" value="1"/>
</dbReference>
<comment type="cofactor">
    <cofactor evidence="2">
        <name>Mg(2+)</name>
        <dbReference type="ChEBI" id="CHEBI:18420"/>
    </cofactor>
</comment>
<gene>
    <name evidence="11" type="ORF">GE061_002383</name>
</gene>
<dbReference type="InterPro" id="IPR015655">
    <property type="entry name" value="PP2C"/>
</dbReference>
<evidence type="ECO:0000256" key="2">
    <source>
        <dbReference type="ARBA" id="ARBA00001946"/>
    </source>
</evidence>
<dbReference type="EMBL" id="WIXP02000010">
    <property type="protein sequence ID" value="KAF6204043.1"/>
    <property type="molecule type" value="Genomic_DNA"/>
</dbReference>
<dbReference type="Proteomes" id="UP000466442">
    <property type="component" value="Unassembled WGS sequence"/>
</dbReference>
<dbReference type="Pfam" id="PF00481">
    <property type="entry name" value="PP2C"/>
    <property type="match status" value="1"/>
</dbReference>
<evidence type="ECO:0000313" key="11">
    <source>
        <dbReference type="EMBL" id="KAF6204043.1"/>
    </source>
</evidence>
<evidence type="ECO:0000256" key="7">
    <source>
        <dbReference type="ARBA" id="ARBA00022912"/>
    </source>
</evidence>
<accession>A0A6A4IZ77</accession>
<dbReference type="OrthoDB" id="10264738at2759"/>
<dbReference type="SMART" id="SM00332">
    <property type="entry name" value="PP2Cc"/>
    <property type="match status" value="1"/>
</dbReference>
<evidence type="ECO:0000259" key="10">
    <source>
        <dbReference type="PROSITE" id="PS51746"/>
    </source>
</evidence>
<comment type="caution">
    <text evidence="11">The sequence shown here is derived from an EMBL/GenBank/DDBJ whole genome shotgun (WGS) entry which is preliminary data.</text>
</comment>
<comment type="cofactor">
    <cofactor evidence="1">
        <name>Mn(2+)</name>
        <dbReference type="ChEBI" id="CHEBI:29035"/>
    </cofactor>
</comment>
<evidence type="ECO:0000313" key="12">
    <source>
        <dbReference type="Proteomes" id="UP000466442"/>
    </source>
</evidence>
<dbReference type="GO" id="GO:0004722">
    <property type="term" value="F:protein serine/threonine phosphatase activity"/>
    <property type="evidence" value="ECO:0007669"/>
    <property type="project" value="UniProtKB-EC"/>
</dbReference>
<evidence type="ECO:0000256" key="8">
    <source>
        <dbReference type="ARBA" id="ARBA00023211"/>
    </source>
</evidence>
<evidence type="ECO:0000256" key="4">
    <source>
        <dbReference type="ARBA" id="ARBA00013081"/>
    </source>
</evidence>
<feature type="domain" description="PPM-type phosphatase" evidence="10">
    <location>
        <begin position="35"/>
        <end position="297"/>
    </location>
</feature>
<dbReference type="PANTHER" id="PTHR13832:SF565">
    <property type="entry name" value="AT28366P-RELATED"/>
    <property type="match status" value="1"/>
</dbReference>
<evidence type="ECO:0000256" key="3">
    <source>
        <dbReference type="ARBA" id="ARBA00006702"/>
    </source>
</evidence>
<protein>
    <recommendedName>
        <fullName evidence="4">protein-serine/threonine phosphatase</fullName>
        <ecNumber evidence="4">3.1.3.16</ecNumber>
    </recommendedName>
</protein>
<evidence type="ECO:0000256" key="9">
    <source>
        <dbReference type="RuleBase" id="RU003465"/>
    </source>
</evidence>
<keyword evidence="8" id="KW-0464">Manganese</keyword>
<dbReference type="InterPro" id="IPR001932">
    <property type="entry name" value="PPM-type_phosphatase-like_dom"/>
</dbReference>
<dbReference type="InterPro" id="IPR000222">
    <property type="entry name" value="PP2C_BS"/>
</dbReference>
<dbReference type="InterPro" id="IPR036457">
    <property type="entry name" value="PPM-type-like_dom_sf"/>
</dbReference>
<dbReference type="GO" id="GO:0046872">
    <property type="term" value="F:metal ion binding"/>
    <property type="evidence" value="ECO:0007669"/>
    <property type="project" value="UniProtKB-KW"/>
</dbReference>
<evidence type="ECO:0000256" key="6">
    <source>
        <dbReference type="ARBA" id="ARBA00022801"/>
    </source>
</evidence>
<dbReference type="PROSITE" id="PS01032">
    <property type="entry name" value="PPM_1"/>
    <property type="match status" value="1"/>
</dbReference>
<dbReference type="AlphaFoldDB" id="A0A6A4IZ77"/>
<keyword evidence="5" id="KW-0479">Metal-binding</keyword>
<reference evidence="11" key="1">
    <citation type="journal article" date="2021" name="Mol. Ecol. Resour.">
        <title>Apolygus lucorum genome provides insights into omnivorousness and mesophyll feeding.</title>
        <authorList>
            <person name="Liu Y."/>
            <person name="Liu H."/>
            <person name="Wang H."/>
            <person name="Huang T."/>
            <person name="Liu B."/>
            <person name="Yang B."/>
            <person name="Yin L."/>
            <person name="Li B."/>
            <person name="Zhang Y."/>
            <person name="Zhang S."/>
            <person name="Jiang F."/>
            <person name="Zhang X."/>
            <person name="Ren Y."/>
            <person name="Wang B."/>
            <person name="Wang S."/>
            <person name="Lu Y."/>
            <person name="Wu K."/>
            <person name="Fan W."/>
            <person name="Wang G."/>
        </authorList>
    </citation>
    <scope>NUCLEOTIDE SEQUENCE</scope>
    <source>
        <strain evidence="11">12Hb</strain>
    </source>
</reference>
<evidence type="ECO:0000256" key="5">
    <source>
        <dbReference type="ARBA" id="ARBA00022723"/>
    </source>
</evidence>
<proteinExistence type="inferred from homology"/>
<dbReference type="SUPFAM" id="SSF81606">
    <property type="entry name" value="PP2C-like"/>
    <property type="match status" value="1"/>
</dbReference>
<dbReference type="PANTHER" id="PTHR13832">
    <property type="entry name" value="PROTEIN PHOSPHATASE 2C"/>
    <property type="match status" value="1"/>
</dbReference>
<keyword evidence="6 9" id="KW-0378">Hydrolase</keyword>
<organism evidence="11 12">
    <name type="scientific">Apolygus lucorum</name>
    <name type="common">Small green plant bug</name>
    <name type="synonym">Lygocoris lucorum</name>
    <dbReference type="NCBI Taxonomy" id="248454"/>
    <lineage>
        <taxon>Eukaryota</taxon>
        <taxon>Metazoa</taxon>
        <taxon>Ecdysozoa</taxon>
        <taxon>Arthropoda</taxon>
        <taxon>Hexapoda</taxon>
        <taxon>Insecta</taxon>
        <taxon>Pterygota</taxon>
        <taxon>Neoptera</taxon>
        <taxon>Paraneoptera</taxon>
        <taxon>Hemiptera</taxon>
        <taxon>Heteroptera</taxon>
        <taxon>Panheteroptera</taxon>
        <taxon>Cimicomorpha</taxon>
        <taxon>Miridae</taxon>
        <taxon>Mirini</taxon>
        <taxon>Apolygus</taxon>
    </lineage>
</organism>
<dbReference type="Gene3D" id="3.60.40.10">
    <property type="entry name" value="PPM-type phosphatase domain"/>
    <property type="match status" value="1"/>
</dbReference>
<keyword evidence="12" id="KW-1185">Reference proteome</keyword>
<keyword evidence="7 9" id="KW-0904">Protein phosphatase</keyword>
<comment type="similarity">
    <text evidence="3 9">Belongs to the PP2C family.</text>
</comment>
<dbReference type="EC" id="3.1.3.16" evidence="4"/>
<dbReference type="CDD" id="cd00143">
    <property type="entry name" value="PP2Cc"/>
    <property type="match status" value="1"/>
</dbReference>
<sequence>MEKEDSSAVLERDSTFLPRPVTEKVTLTEEDDLVVVAQSSMQGWRRTMEDVAVVWTKIPGDTTDTKYFGIFDGHGGTSVAEYAGTFLIHNIMNQPEWKTNLKEAIRKGFVECDQQLREERDPNQLVSGSTALTVFIRGDHIYCGNIGDSRAVGSENDQCVKLSHDHKPSISSERERILSAGGHVFQDRVNGNLGLSRAFGDFAYKKYRSPPEQQMVTPVPEVIMKPLGKQWQFIVMACDGIWEVLNDDSVTNFVRSKLFQRKSPGHVAEMLMQQCLAPAADMYAVGCDNMTMIIVLFKWAQFAPMKPKSSYYKG</sequence>
<name>A0A6A4IZ77_APOLU</name>
<evidence type="ECO:0000256" key="1">
    <source>
        <dbReference type="ARBA" id="ARBA00001936"/>
    </source>
</evidence>